<sequence length="157" mass="17780">PRYDKIVSHVLGRFRNSQMTKTKLQSNCVLYETPDELQTCFSVSHEVVQFSGQASKVVIELRNLMASSTLAEPAIKYVQLRQPRYDKIVSHVLGLFRNSQMTKTKLQSNCVLYETPDELQTCFSVSHEVVQFSGQASKVVIELRNLMASSTCGLFNQ</sequence>
<dbReference type="EMBL" id="PGCI01001488">
    <property type="protein sequence ID" value="PLW04702.1"/>
    <property type="molecule type" value="Genomic_DNA"/>
</dbReference>
<organism evidence="1 2">
    <name type="scientific">Puccinia coronata f. sp. avenae</name>
    <dbReference type="NCBI Taxonomy" id="200324"/>
    <lineage>
        <taxon>Eukaryota</taxon>
        <taxon>Fungi</taxon>
        <taxon>Dikarya</taxon>
        <taxon>Basidiomycota</taxon>
        <taxon>Pucciniomycotina</taxon>
        <taxon>Pucciniomycetes</taxon>
        <taxon>Pucciniales</taxon>
        <taxon>Pucciniaceae</taxon>
        <taxon>Puccinia</taxon>
    </lineage>
</organism>
<reference evidence="1 2" key="1">
    <citation type="submission" date="2017-11" db="EMBL/GenBank/DDBJ databases">
        <title>De novo assembly and phasing of dikaryotic genomes from two isolates of Puccinia coronata f. sp. avenae, the causal agent of oat crown rust.</title>
        <authorList>
            <person name="Miller M.E."/>
            <person name="Zhang Y."/>
            <person name="Omidvar V."/>
            <person name="Sperschneider J."/>
            <person name="Schwessinger B."/>
            <person name="Raley C."/>
            <person name="Palmer J.M."/>
            <person name="Garnica D."/>
            <person name="Upadhyaya N."/>
            <person name="Rathjen J."/>
            <person name="Taylor J.M."/>
            <person name="Park R.F."/>
            <person name="Dodds P.N."/>
            <person name="Hirsch C.D."/>
            <person name="Kianian S.F."/>
            <person name="Figueroa M."/>
        </authorList>
    </citation>
    <scope>NUCLEOTIDE SEQUENCE [LARGE SCALE GENOMIC DNA]</scope>
    <source>
        <strain evidence="1">12SD80</strain>
    </source>
</reference>
<gene>
    <name evidence="1" type="ORF">PCASD_25344</name>
</gene>
<protein>
    <submittedName>
        <fullName evidence="1">Uncharacterized protein</fullName>
    </submittedName>
</protein>
<feature type="non-terminal residue" evidence="1">
    <location>
        <position position="1"/>
    </location>
</feature>
<proteinExistence type="predicted"/>
<evidence type="ECO:0000313" key="1">
    <source>
        <dbReference type="EMBL" id="PLW04702.1"/>
    </source>
</evidence>
<accession>A0A2N5RUT6</accession>
<comment type="caution">
    <text evidence="1">The sequence shown here is derived from an EMBL/GenBank/DDBJ whole genome shotgun (WGS) entry which is preliminary data.</text>
</comment>
<evidence type="ECO:0000313" key="2">
    <source>
        <dbReference type="Proteomes" id="UP000235392"/>
    </source>
</evidence>
<dbReference type="AlphaFoldDB" id="A0A2N5RUT6"/>
<dbReference type="Proteomes" id="UP000235392">
    <property type="component" value="Unassembled WGS sequence"/>
</dbReference>
<name>A0A2N5RUT6_9BASI</name>